<evidence type="ECO:0000256" key="1">
    <source>
        <dbReference type="SAM" id="MobiDB-lite"/>
    </source>
</evidence>
<dbReference type="EMBL" id="GECZ01001156">
    <property type="protein sequence ID" value="JAS68613.1"/>
    <property type="molecule type" value="Transcribed_RNA"/>
</dbReference>
<dbReference type="EMBL" id="GECZ01025906">
    <property type="protein sequence ID" value="JAS43863.1"/>
    <property type="molecule type" value="Transcribed_RNA"/>
</dbReference>
<reference evidence="4" key="1">
    <citation type="submission" date="2015-11" db="EMBL/GenBank/DDBJ databases">
        <title>De novo transcriptome assembly of four potential Pierce s Disease insect vectors from Arizona vineyards.</title>
        <authorList>
            <person name="Tassone E.E."/>
        </authorList>
    </citation>
    <scope>NUCLEOTIDE SEQUENCE</scope>
</reference>
<dbReference type="EMBL" id="GECZ01004523">
    <property type="protein sequence ID" value="JAS65246.1"/>
    <property type="molecule type" value="Transcribed_RNA"/>
</dbReference>
<evidence type="ECO:0000313" key="3">
    <source>
        <dbReference type="EMBL" id="JAS39881.1"/>
    </source>
</evidence>
<keyword evidence="2" id="KW-1133">Transmembrane helix</keyword>
<dbReference type="EMBL" id="GECZ01012361">
    <property type="protein sequence ID" value="JAS57408.1"/>
    <property type="molecule type" value="Transcribed_RNA"/>
</dbReference>
<accession>A0A1B6F1W6</accession>
<dbReference type="EMBL" id="GECZ01011028">
    <property type="protein sequence ID" value="JAS58741.1"/>
    <property type="molecule type" value="Transcribed_RNA"/>
</dbReference>
<evidence type="ECO:0000313" key="5">
    <source>
        <dbReference type="EMBL" id="JAS51925.1"/>
    </source>
</evidence>
<sequence length="219" mass="23652">MVLILPEHSQRPYRYGMTLLCIGAMFNWLGLADNNAEPVRYIGVTLIAAGAMLICLAMCFWMKATHDPQVAALQAEQDAMHHIVTIQRGAATLEKPPDYDSVTGAAPPSYEDAIKLSPAHLVLDSSVVGETVKADGEGQSQSGMSNVVVTAESQSTSVVCQVHSKPDSGSSDESSDNFGTRVLRISRKFLRRPKSAQDVEDPRTPQEQDGNIAPDVSVR</sequence>
<evidence type="ECO:0000313" key="6">
    <source>
        <dbReference type="EMBL" id="JAS57408.1"/>
    </source>
</evidence>
<keyword evidence="2" id="KW-0812">Transmembrane</keyword>
<evidence type="ECO:0000313" key="9">
    <source>
        <dbReference type="EMBL" id="JAS65246.1"/>
    </source>
</evidence>
<dbReference type="AlphaFoldDB" id="A0A1B6F1W6"/>
<proteinExistence type="predicted"/>
<evidence type="ECO:0000256" key="2">
    <source>
        <dbReference type="SAM" id="Phobius"/>
    </source>
</evidence>
<feature type="compositionally biased region" description="Basic and acidic residues" evidence="1">
    <location>
        <begin position="195"/>
        <end position="206"/>
    </location>
</feature>
<feature type="transmembrane region" description="Helical" evidence="2">
    <location>
        <begin position="12"/>
        <end position="29"/>
    </location>
</feature>
<organism evidence="4">
    <name type="scientific">Cuerna arida</name>
    <dbReference type="NCBI Taxonomy" id="1464854"/>
    <lineage>
        <taxon>Eukaryota</taxon>
        <taxon>Metazoa</taxon>
        <taxon>Ecdysozoa</taxon>
        <taxon>Arthropoda</taxon>
        <taxon>Hexapoda</taxon>
        <taxon>Insecta</taxon>
        <taxon>Pterygota</taxon>
        <taxon>Neoptera</taxon>
        <taxon>Paraneoptera</taxon>
        <taxon>Hemiptera</taxon>
        <taxon>Auchenorrhyncha</taxon>
        <taxon>Membracoidea</taxon>
        <taxon>Cicadellidae</taxon>
        <taxon>Cicadellinae</taxon>
        <taxon>Proconiini</taxon>
        <taxon>Cuerna</taxon>
    </lineage>
</organism>
<name>A0A1B6F1W6_9HEMI</name>
<protein>
    <submittedName>
        <fullName evidence="4">Uncharacterized protein</fullName>
    </submittedName>
</protein>
<dbReference type="EMBL" id="GECZ01017844">
    <property type="protein sequence ID" value="JAS51925.1"/>
    <property type="molecule type" value="Transcribed_RNA"/>
</dbReference>
<evidence type="ECO:0000313" key="8">
    <source>
        <dbReference type="EMBL" id="JAS61401.1"/>
    </source>
</evidence>
<gene>
    <name evidence="4" type="ORF">g.32950</name>
    <name evidence="3" type="ORF">g.32951</name>
    <name evidence="8" type="ORF">g.32952</name>
    <name evidence="10" type="ORF">g.32953</name>
    <name evidence="7" type="ORF">g.32954</name>
    <name evidence="6" type="ORF">g.32955</name>
    <name evidence="5" type="ORF">g.32956</name>
    <name evidence="9" type="ORF">g.32957</name>
</gene>
<keyword evidence="2" id="KW-0472">Membrane</keyword>
<dbReference type="EMBL" id="GECZ01008368">
    <property type="protein sequence ID" value="JAS61401.1"/>
    <property type="molecule type" value="Transcribed_RNA"/>
</dbReference>
<evidence type="ECO:0000313" key="7">
    <source>
        <dbReference type="EMBL" id="JAS58741.1"/>
    </source>
</evidence>
<evidence type="ECO:0000313" key="4">
    <source>
        <dbReference type="EMBL" id="JAS43863.1"/>
    </source>
</evidence>
<evidence type="ECO:0000313" key="10">
    <source>
        <dbReference type="EMBL" id="JAS68613.1"/>
    </source>
</evidence>
<feature type="region of interest" description="Disordered" evidence="1">
    <location>
        <begin position="189"/>
        <end position="219"/>
    </location>
</feature>
<feature type="transmembrane region" description="Helical" evidence="2">
    <location>
        <begin position="41"/>
        <end position="61"/>
    </location>
</feature>
<dbReference type="EMBL" id="GECZ01029888">
    <property type="protein sequence ID" value="JAS39881.1"/>
    <property type="molecule type" value="Transcribed_RNA"/>
</dbReference>